<dbReference type="EMBL" id="JBBPBN010000001">
    <property type="protein sequence ID" value="KAK9046335.1"/>
    <property type="molecule type" value="Genomic_DNA"/>
</dbReference>
<evidence type="ECO:0000313" key="2">
    <source>
        <dbReference type="Proteomes" id="UP001396334"/>
    </source>
</evidence>
<sequence length="135" mass="14781">MLALMPLRCETHFGMGVPVEDQNVSVGLVRNDVLPPPPPHIPHVGRGDGNVHLAPQRMNFGDMGLLIKAMTGRSSDVVILAMVLVFSPMLGLVLECRCASDAIGVTLESMGGQLYNLEEIWMSVFWLLVLLEWIS</sequence>
<keyword evidence="2" id="KW-1185">Reference proteome</keyword>
<protein>
    <submittedName>
        <fullName evidence="1">Uncharacterized protein</fullName>
    </submittedName>
</protein>
<evidence type="ECO:0000313" key="1">
    <source>
        <dbReference type="EMBL" id="KAK9046335.1"/>
    </source>
</evidence>
<name>A0ABR2U9D9_9ROSI</name>
<organism evidence="1 2">
    <name type="scientific">Hibiscus sabdariffa</name>
    <name type="common">roselle</name>
    <dbReference type="NCBI Taxonomy" id="183260"/>
    <lineage>
        <taxon>Eukaryota</taxon>
        <taxon>Viridiplantae</taxon>
        <taxon>Streptophyta</taxon>
        <taxon>Embryophyta</taxon>
        <taxon>Tracheophyta</taxon>
        <taxon>Spermatophyta</taxon>
        <taxon>Magnoliopsida</taxon>
        <taxon>eudicotyledons</taxon>
        <taxon>Gunneridae</taxon>
        <taxon>Pentapetalae</taxon>
        <taxon>rosids</taxon>
        <taxon>malvids</taxon>
        <taxon>Malvales</taxon>
        <taxon>Malvaceae</taxon>
        <taxon>Malvoideae</taxon>
        <taxon>Hibiscus</taxon>
    </lineage>
</organism>
<proteinExistence type="predicted"/>
<gene>
    <name evidence="1" type="ORF">V6N11_052227</name>
</gene>
<accession>A0ABR2U9D9</accession>
<comment type="caution">
    <text evidence="1">The sequence shown here is derived from an EMBL/GenBank/DDBJ whole genome shotgun (WGS) entry which is preliminary data.</text>
</comment>
<dbReference type="Proteomes" id="UP001396334">
    <property type="component" value="Unassembled WGS sequence"/>
</dbReference>
<reference evidence="1 2" key="1">
    <citation type="journal article" date="2024" name="G3 (Bethesda)">
        <title>Genome assembly of Hibiscus sabdariffa L. provides insights into metabolisms of medicinal natural products.</title>
        <authorList>
            <person name="Kim T."/>
        </authorList>
    </citation>
    <scope>NUCLEOTIDE SEQUENCE [LARGE SCALE GENOMIC DNA]</scope>
    <source>
        <strain evidence="1">TK-2024</strain>
        <tissue evidence="1">Old leaves</tissue>
    </source>
</reference>